<dbReference type="EMBL" id="BAABRV010000005">
    <property type="protein sequence ID" value="GAA5533986.1"/>
    <property type="molecule type" value="Genomic_DNA"/>
</dbReference>
<proteinExistence type="predicted"/>
<comment type="caution">
    <text evidence="2">The sequence shown here is derived from an EMBL/GenBank/DDBJ whole genome shotgun (WGS) entry which is preliminary data.</text>
</comment>
<reference evidence="2 3" key="1">
    <citation type="submission" date="2024-02" db="EMBL/GenBank/DDBJ databases">
        <title>Deinococcus aluminii NBRC 112889.</title>
        <authorList>
            <person name="Ichikawa N."/>
            <person name="Katano-Makiyama Y."/>
            <person name="Hidaka K."/>
        </authorList>
    </citation>
    <scope>NUCLEOTIDE SEQUENCE [LARGE SCALE GENOMIC DNA]</scope>
    <source>
        <strain evidence="2 3">NBRC 112889</strain>
    </source>
</reference>
<feature type="signal peptide" evidence="1">
    <location>
        <begin position="1"/>
        <end position="18"/>
    </location>
</feature>
<dbReference type="Proteomes" id="UP001404956">
    <property type="component" value="Unassembled WGS sequence"/>
</dbReference>
<feature type="chain" id="PRO_5045755309" evidence="1">
    <location>
        <begin position="19"/>
        <end position="43"/>
    </location>
</feature>
<protein>
    <submittedName>
        <fullName evidence="2">Uncharacterized protein</fullName>
    </submittedName>
</protein>
<evidence type="ECO:0000313" key="2">
    <source>
        <dbReference type="EMBL" id="GAA5533986.1"/>
    </source>
</evidence>
<organism evidence="2 3">
    <name type="scientific">Deinococcus aluminii</name>
    <dbReference type="NCBI Taxonomy" id="1656885"/>
    <lineage>
        <taxon>Bacteria</taxon>
        <taxon>Thermotogati</taxon>
        <taxon>Deinococcota</taxon>
        <taxon>Deinococci</taxon>
        <taxon>Deinococcales</taxon>
        <taxon>Deinococcaceae</taxon>
        <taxon>Deinococcus</taxon>
    </lineage>
</organism>
<evidence type="ECO:0000313" key="3">
    <source>
        <dbReference type="Proteomes" id="UP001404956"/>
    </source>
</evidence>
<evidence type="ECO:0000256" key="1">
    <source>
        <dbReference type="SAM" id="SignalP"/>
    </source>
</evidence>
<dbReference type="PROSITE" id="PS51257">
    <property type="entry name" value="PROKAR_LIPOPROTEIN"/>
    <property type="match status" value="1"/>
</dbReference>
<name>A0ABP9XF41_9DEIO</name>
<keyword evidence="1" id="KW-0732">Signal</keyword>
<keyword evidence="3" id="KW-1185">Reference proteome</keyword>
<accession>A0ABP9XF41</accession>
<sequence length="43" mass="4528">MKIKSLALASIAVTYLLASCSGQLDQAPPASVAEEKVFNFAPF</sequence>
<gene>
    <name evidence="2" type="ORF">Dalu01_02394</name>
</gene>